<feature type="compositionally biased region" description="Basic and acidic residues" evidence="1">
    <location>
        <begin position="228"/>
        <end position="259"/>
    </location>
</feature>
<feature type="compositionally biased region" description="Basic and acidic residues" evidence="1">
    <location>
        <begin position="186"/>
        <end position="197"/>
    </location>
</feature>
<reference evidence="2 3" key="1">
    <citation type="journal article" date="2024" name="IMA Fungus">
        <title>IMA Genome - F19 : A genome assembly and annotation guide to empower mycologists, including annotated draft genome sequences of Ceratocystis pirilliformis, Diaporthe australafricana, Fusarium ophioides, Paecilomyces lecythidis, and Sporothrix stenoceras.</title>
        <authorList>
            <person name="Aylward J."/>
            <person name="Wilson A.M."/>
            <person name="Visagie C.M."/>
            <person name="Spraker J."/>
            <person name="Barnes I."/>
            <person name="Buitendag C."/>
            <person name="Ceriani C."/>
            <person name="Del Mar Angel L."/>
            <person name="du Plessis D."/>
            <person name="Fuchs T."/>
            <person name="Gasser K."/>
            <person name="Kramer D."/>
            <person name="Li W."/>
            <person name="Munsamy K."/>
            <person name="Piso A."/>
            <person name="Price J.L."/>
            <person name="Sonnekus B."/>
            <person name="Thomas C."/>
            <person name="van der Nest A."/>
            <person name="van Dijk A."/>
            <person name="van Heerden A."/>
            <person name="van Vuuren N."/>
            <person name="Yilmaz N."/>
            <person name="Duong T.A."/>
            <person name="van der Merwe N.A."/>
            <person name="Wingfield M.J."/>
            <person name="Wingfield B.D."/>
        </authorList>
    </citation>
    <scope>NUCLEOTIDE SEQUENCE [LARGE SCALE GENOMIC DNA]</scope>
    <source>
        <strain evidence="2 3">CMW 18167</strain>
    </source>
</reference>
<name>A0ABR3Y158_9EURO</name>
<evidence type="ECO:0000313" key="2">
    <source>
        <dbReference type="EMBL" id="KAL1881517.1"/>
    </source>
</evidence>
<sequence length="286" mass="32409">MEIAEPTKQGGETAVKSHARIQKSSSVHHSLSNRFMKHVKSPESLIPNFQSLKIRPRSTDDRVYLTRGHKVGTFEVPDQQDHTTASNMHEIQDPETPNRRSLTSPFTKGVISEGTGECHQQSPESCQSPSDAVTIRHPPSDLVPERLKHCHQEDDLKAEATDEIRPLSFARRASWRYSGLRNLVPETKRNRIEKQDNVSRGGTSPNPEDEKRSGQPLSPTMAQSIAEMARKRLEWGKKDTKDKTLTKIRNFEGETKPGETDDILPNSVLQRKECKPDPWAPCDWHE</sequence>
<comment type="caution">
    <text evidence="2">The sequence shown here is derived from an EMBL/GenBank/DDBJ whole genome shotgun (WGS) entry which is preliminary data.</text>
</comment>
<keyword evidence="3" id="KW-1185">Reference proteome</keyword>
<accession>A0ABR3Y158</accession>
<feature type="compositionally biased region" description="Polar residues" evidence="1">
    <location>
        <begin position="22"/>
        <end position="33"/>
    </location>
</feature>
<feature type="region of interest" description="Disordered" evidence="1">
    <location>
        <begin position="167"/>
        <end position="263"/>
    </location>
</feature>
<gene>
    <name evidence="2" type="ORF">Plec18167_003113</name>
</gene>
<feature type="compositionally biased region" description="Polar residues" evidence="1">
    <location>
        <begin position="118"/>
        <end position="131"/>
    </location>
</feature>
<evidence type="ECO:0000256" key="1">
    <source>
        <dbReference type="SAM" id="MobiDB-lite"/>
    </source>
</evidence>
<evidence type="ECO:0000313" key="3">
    <source>
        <dbReference type="Proteomes" id="UP001583193"/>
    </source>
</evidence>
<protein>
    <submittedName>
        <fullName evidence="2">Uncharacterized protein</fullName>
    </submittedName>
</protein>
<feature type="region of interest" description="Disordered" evidence="1">
    <location>
        <begin position="70"/>
        <end position="139"/>
    </location>
</feature>
<feature type="region of interest" description="Disordered" evidence="1">
    <location>
        <begin position="1"/>
        <end position="35"/>
    </location>
</feature>
<organism evidence="2 3">
    <name type="scientific">Paecilomyces lecythidis</name>
    <dbReference type="NCBI Taxonomy" id="3004212"/>
    <lineage>
        <taxon>Eukaryota</taxon>
        <taxon>Fungi</taxon>
        <taxon>Dikarya</taxon>
        <taxon>Ascomycota</taxon>
        <taxon>Pezizomycotina</taxon>
        <taxon>Eurotiomycetes</taxon>
        <taxon>Eurotiomycetidae</taxon>
        <taxon>Eurotiales</taxon>
        <taxon>Thermoascaceae</taxon>
        <taxon>Paecilomyces</taxon>
    </lineage>
</organism>
<dbReference type="Proteomes" id="UP001583193">
    <property type="component" value="Unassembled WGS sequence"/>
</dbReference>
<proteinExistence type="predicted"/>
<dbReference type="EMBL" id="JAVDPF010000007">
    <property type="protein sequence ID" value="KAL1881517.1"/>
    <property type="molecule type" value="Genomic_DNA"/>
</dbReference>